<dbReference type="RefSeq" id="WP_047092998.1">
    <property type="nucleotide sequence ID" value="NZ_LBHU01000001.1"/>
</dbReference>
<dbReference type="EMBL" id="LBHU01000001">
    <property type="protein sequence ID" value="KLI65109.1"/>
    <property type="molecule type" value="Genomic_DNA"/>
</dbReference>
<evidence type="ECO:0000256" key="1">
    <source>
        <dbReference type="ARBA" id="ARBA00009670"/>
    </source>
</evidence>
<feature type="region of interest" description="Disordered" evidence="5">
    <location>
        <begin position="1"/>
        <end position="27"/>
    </location>
</feature>
<comment type="caution">
    <text evidence="7">The sequence shown here is derived from an EMBL/GenBank/DDBJ whole genome shotgun (WGS) entry which is preliminary data.</text>
</comment>
<evidence type="ECO:0000313" key="8">
    <source>
        <dbReference type="Proteomes" id="UP000053455"/>
    </source>
</evidence>
<dbReference type="Proteomes" id="UP000053455">
    <property type="component" value="Unassembled WGS sequence"/>
</dbReference>
<comment type="similarity">
    <text evidence="1">Belongs to the protein kinase superfamily. ADCK protein kinase family.</text>
</comment>
<dbReference type="InterPro" id="IPR004147">
    <property type="entry name" value="ABC1_dom"/>
</dbReference>
<reference evidence="7" key="1">
    <citation type="submission" date="2015-04" db="EMBL/GenBank/DDBJ databases">
        <title>The draft genome sequence of Erythrobacter marinus HWDM-33.</title>
        <authorList>
            <person name="Zhuang L."/>
            <person name="Liu Y."/>
            <person name="Shao Z."/>
        </authorList>
    </citation>
    <scope>NUCLEOTIDE SEQUENCE [LARGE SCALE GENOMIC DNA]</scope>
    <source>
        <strain evidence="7">HWDM-33</strain>
    </source>
</reference>
<dbReference type="GO" id="GO:0005524">
    <property type="term" value="F:ATP binding"/>
    <property type="evidence" value="ECO:0007669"/>
    <property type="project" value="UniProtKB-KW"/>
</dbReference>
<dbReference type="InterPro" id="IPR051409">
    <property type="entry name" value="Atypical_kinase_ADCK"/>
</dbReference>
<evidence type="ECO:0000256" key="3">
    <source>
        <dbReference type="ARBA" id="ARBA00022741"/>
    </source>
</evidence>
<dbReference type="Pfam" id="PF03109">
    <property type="entry name" value="ABC1"/>
    <property type="match status" value="1"/>
</dbReference>
<dbReference type="STRING" id="874156.GCA_001021555_01081"/>
<evidence type="ECO:0000313" key="7">
    <source>
        <dbReference type="EMBL" id="KLI65109.1"/>
    </source>
</evidence>
<evidence type="ECO:0000256" key="2">
    <source>
        <dbReference type="ARBA" id="ARBA00022679"/>
    </source>
</evidence>
<keyword evidence="8" id="KW-1185">Reference proteome</keyword>
<evidence type="ECO:0000256" key="5">
    <source>
        <dbReference type="SAM" id="MobiDB-lite"/>
    </source>
</evidence>
<dbReference type="SUPFAM" id="SSF56112">
    <property type="entry name" value="Protein kinase-like (PK-like)"/>
    <property type="match status" value="1"/>
</dbReference>
<dbReference type="InterPro" id="IPR011009">
    <property type="entry name" value="Kinase-like_dom_sf"/>
</dbReference>
<keyword evidence="2" id="KW-0808">Transferase</keyword>
<evidence type="ECO:0000256" key="4">
    <source>
        <dbReference type="ARBA" id="ARBA00022840"/>
    </source>
</evidence>
<keyword evidence="3" id="KW-0547">Nucleotide-binding</keyword>
<dbReference type="PANTHER" id="PTHR43851">
    <property type="match status" value="1"/>
</dbReference>
<dbReference type="CDD" id="cd13970">
    <property type="entry name" value="ABC1_ADCK3"/>
    <property type="match status" value="1"/>
</dbReference>
<organism evidence="7 8">
    <name type="scientific">Aurantiacibacter marinus</name>
    <dbReference type="NCBI Taxonomy" id="874156"/>
    <lineage>
        <taxon>Bacteria</taxon>
        <taxon>Pseudomonadati</taxon>
        <taxon>Pseudomonadota</taxon>
        <taxon>Alphaproteobacteria</taxon>
        <taxon>Sphingomonadales</taxon>
        <taxon>Erythrobacteraceae</taxon>
        <taxon>Aurantiacibacter</taxon>
    </lineage>
</organism>
<name>A0A0H0XRY4_9SPHN</name>
<dbReference type="GO" id="GO:0016740">
    <property type="term" value="F:transferase activity"/>
    <property type="evidence" value="ECO:0007669"/>
    <property type="project" value="UniProtKB-KW"/>
</dbReference>
<gene>
    <name evidence="7" type="ORF">AAV99_01010</name>
</gene>
<protein>
    <submittedName>
        <fullName evidence="7">Ubiquinol-cytochrome C reductase</fullName>
    </submittedName>
</protein>
<accession>A0A0H0XRY4</accession>
<dbReference type="InterPro" id="IPR034646">
    <property type="entry name" value="ADCK3_dom"/>
</dbReference>
<keyword evidence="4" id="KW-0067">ATP-binding</keyword>
<dbReference type="GO" id="GO:0006744">
    <property type="term" value="P:ubiquinone biosynthetic process"/>
    <property type="evidence" value="ECO:0007669"/>
    <property type="project" value="TreeGrafter"/>
</dbReference>
<dbReference type="AlphaFoldDB" id="A0A0H0XRY4"/>
<feature type="domain" description="ABC1 atypical kinase-like" evidence="6">
    <location>
        <begin position="107"/>
        <end position="346"/>
    </location>
</feature>
<dbReference type="PANTHER" id="PTHR43851:SF3">
    <property type="entry name" value="COENZYME Q8"/>
    <property type="match status" value="1"/>
</dbReference>
<proteinExistence type="inferred from homology"/>
<evidence type="ECO:0000259" key="6">
    <source>
        <dbReference type="Pfam" id="PF03109"/>
    </source>
</evidence>
<dbReference type="PATRIC" id="fig|874156.12.peg.212"/>
<sequence>MDDDTPQGPDANDHRSRKVPSSRAGRIGAFGRLAGGVAGGMLAEGARQLSRGERPRLRDAMLTPGNAKRLADRLSHLRGAAMKMGQMISMDAGDMLPPELADILARVREQADRMPPNQLRDVLDKEWGKGWLGRFAKFNPRPIAAASIGQVHRAVTKDGRELAIKVQYPGVKESIDADVDNVATLLRISGLLPRELDFSPLLAEAKRQLHEEADYEREGAEMMRYRARLEGHDDFLVPAIAEEFSTGRVLAMDFLPGKPIEVLDEAPQDERNRVTTAIITLVLREMFEFGVMQTDPNFANYRFQPDTGKLVLLDFGATRDVDPVIAEDYRKLMAAGLAQDRDGARKAALEAGYLPQGAVDNHADRVNLMIDTIIEEMNRAGPFDFGDRGFVSVLRDEGMEMAADKSTWHIPPVEMLFVQRKISGTALLGARFKAKVHVRDLVRPYVESVPLKA</sequence>